<dbReference type="Pfam" id="PF16113">
    <property type="entry name" value="ECH_2"/>
    <property type="match status" value="1"/>
</dbReference>
<organism evidence="3 4">
    <name type="scientific">Rhizopus oryzae</name>
    <name type="common">Mucormycosis agent</name>
    <name type="synonym">Rhizopus arrhizus var. delemar</name>
    <dbReference type="NCBI Taxonomy" id="64495"/>
    <lineage>
        <taxon>Eukaryota</taxon>
        <taxon>Fungi</taxon>
        <taxon>Fungi incertae sedis</taxon>
        <taxon>Mucoromycota</taxon>
        <taxon>Mucoromycotina</taxon>
        <taxon>Mucoromycetes</taxon>
        <taxon>Mucorales</taxon>
        <taxon>Mucorineae</taxon>
        <taxon>Rhizopodaceae</taxon>
        <taxon>Rhizopus</taxon>
    </lineage>
</organism>
<accession>A0A9P6YLH5</accession>
<dbReference type="InterPro" id="IPR058841">
    <property type="entry name" value="HTH_76"/>
</dbReference>
<dbReference type="SUPFAM" id="SSF52096">
    <property type="entry name" value="ClpP/crotonase"/>
    <property type="match status" value="1"/>
</dbReference>
<dbReference type="OrthoDB" id="9936937at2759"/>
<name>A0A9P6YLH5_RHIOR</name>
<feature type="domain" description="Enoyl-CoA hydratase/isomerase" evidence="1">
    <location>
        <begin position="357"/>
        <end position="512"/>
    </location>
</feature>
<dbReference type="Pfam" id="PF25871">
    <property type="entry name" value="HTH_76"/>
    <property type="match status" value="2"/>
</dbReference>
<feature type="domain" description="PEX14-like helix-turn-helix" evidence="2">
    <location>
        <begin position="5"/>
        <end position="68"/>
    </location>
</feature>
<dbReference type="InterPro" id="IPR045004">
    <property type="entry name" value="ECH_dom"/>
</dbReference>
<comment type="caution">
    <text evidence="3">The sequence shown here is derived from an EMBL/GenBank/DDBJ whole genome shotgun (WGS) entry which is preliminary data.</text>
</comment>
<dbReference type="Gene3D" id="3.90.226.10">
    <property type="entry name" value="2-enoyl-CoA Hydratase, Chain A, domain 1"/>
    <property type="match status" value="1"/>
</dbReference>
<sequence>MSENQVFETFNCYPWDSDKQFQEGYQAIVNTMPEEKESLRLLKAKHFYYSKFKQPFDLKAYLDYEKKKALDEEALFSSIEDYHYEDDEAFIKGLPHIIYDWVEQQKEGLWDIEKFEFELAKTRAFYYYSKVQSFDLMAYFKWKTKNEDAKKPVCPFANLWQNKGTVQNIDQVNDASFIVTEKPRYNGPIKITLSSPTTKNIFTIDRIRELESSFLEERTDNVTSIFITATAYNDEPFQTTNMIQTKDTKILTCGLAYQETSTKVSGADLREISLNKLANAYYSFVERCLLNENKLIVSFVNGYIPLNAVYLILPPRSSLRLITEHALLDIKLELSHAPIPPLGLIKTCKMTKELYSGLDLYLALAAPTYSKLRGPELLYLGLADVFVSEAKLSDAFDIARLMAVCPEPYGSVQLALGTRHTYAGPNRLSVWKDQIENVFGKAESFEDLKNKLTVINNTWSKTILDHWNTIPPVLLRVIFRAVKQIDTLTFKDLLALEQRLNSKWRQTENYKEWLRSKNNWIEEDEGFYFQDLELPSLSEDEAVVYQVSAEPQQQENRPLVCPVTGQVALSCPVSSRQNVDLMTACPI</sequence>
<gene>
    <name evidence="3" type="ORF">G6F51_002199</name>
</gene>
<dbReference type="EMBL" id="JAANIT010000183">
    <property type="protein sequence ID" value="KAG1550873.1"/>
    <property type="molecule type" value="Genomic_DNA"/>
</dbReference>
<evidence type="ECO:0000313" key="4">
    <source>
        <dbReference type="Proteomes" id="UP000717996"/>
    </source>
</evidence>
<evidence type="ECO:0000259" key="1">
    <source>
        <dbReference type="Pfam" id="PF16113"/>
    </source>
</evidence>
<dbReference type="InterPro" id="IPR029045">
    <property type="entry name" value="ClpP/crotonase-like_dom_sf"/>
</dbReference>
<protein>
    <recommendedName>
        <fullName evidence="5">3-hydroxyisobutyryl-coenzyme A hydrolase</fullName>
    </recommendedName>
</protein>
<proteinExistence type="predicted"/>
<evidence type="ECO:0000313" key="3">
    <source>
        <dbReference type="EMBL" id="KAG1550873.1"/>
    </source>
</evidence>
<dbReference type="Proteomes" id="UP000717996">
    <property type="component" value="Unassembled WGS sequence"/>
</dbReference>
<evidence type="ECO:0008006" key="5">
    <source>
        <dbReference type="Google" id="ProtNLM"/>
    </source>
</evidence>
<reference evidence="3" key="1">
    <citation type="journal article" date="2020" name="Microb. Genom.">
        <title>Genetic diversity of clinical and environmental Mucorales isolates obtained from an investigation of mucormycosis cases among solid organ transplant recipients.</title>
        <authorList>
            <person name="Nguyen M.H."/>
            <person name="Kaul D."/>
            <person name="Muto C."/>
            <person name="Cheng S.J."/>
            <person name="Richter R.A."/>
            <person name="Bruno V.M."/>
            <person name="Liu G."/>
            <person name="Beyhan S."/>
            <person name="Sundermann A.J."/>
            <person name="Mounaud S."/>
            <person name="Pasculle A.W."/>
            <person name="Nierman W.C."/>
            <person name="Driscoll E."/>
            <person name="Cumbie R."/>
            <person name="Clancy C.J."/>
            <person name="Dupont C.L."/>
        </authorList>
    </citation>
    <scope>NUCLEOTIDE SEQUENCE</scope>
    <source>
        <strain evidence="3">GL16</strain>
    </source>
</reference>
<evidence type="ECO:0000259" key="2">
    <source>
        <dbReference type="Pfam" id="PF25871"/>
    </source>
</evidence>
<feature type="domain" description="PEX14-like helix-turn-helix" evidence="2">
    <location>
        <begin position="73"/>
        <end position="146"/>
    </location>
</feature>
<dbReference type="AlphaFoldDB" id="A0A9P6YLH5"/>